<sequence>TYPCAAPSDTVAFRTSLSKYLETLRHNLIYPSSSKPVVGASAKPKRNDAAKDSGLVDVLVRKSLLEECAGERFERFLLSMSTHALLKAVPPRILSTNQTKLYADRLTKYKSARNAWVQSASLLMQRKADLLVPRVSWLGF</sequence>
<evidence type="ECO:0000259" key="1">
    <source>
        <dbReference type="Pfam" id="PF14661"/>
    </source>
</evidence>
<dbReference type="Proteomes" id="UP000717328">
    <property type="component" value="Unassembled WGS sequence"/>
</dbReference>
<accession>A0A9P7K2Z9</accession>
<keyword evidence="3" id="KW-1185">Reference proteome</keyword>
<organism evidence="2 3">
    <name type="scientific">Sphagnurus paluster</name>
    <dbReference type="NCBI Taxonomy" id="117069"/>
    <lineage>
        <taxon>Eukaryota</taxon>
        <taxon>Fungi</taxon>
        <taxon>Dikarya</taxon>
        <taxon>Basidiomycota</taxon>
        <taxon>Agaricomycotina</taxon>
        <taxon>Agaricomycetes</taxon>
        <taxon>Agaricomycetidae</taxon>
        <taxon>Agaricales</taxon>
        <taxon>Tricholomatineae</taxon>
        <taxon>Lyophyllaceae</taxon>
        <taxon>Sphagnurus</taxon>
    </lineage>
</organism>
<feature type="domain" description="HAUS augmin-like complex subunit 6 N-terminal" evidence="1">
    <location>
        <begin position="48"/>
        <end position="100"/>
    </location>
</feature>
<evidence type="ECO:0000313" key="2">
    <source>
        <dbReference type="EMBL" id="KAG5634664.1"/>
    </source>
</evidence>
<dbReference type="OrthoDB" id="5575722at2759"/>
<dbReference type="InterPro" id="IPR028163">
    <property type="entry name" value="HAUS_6_N"/>
</dbReference>
<reference evidence="2" key="2">
    <citation type="submission" date="2021-10" db="EMBL/GenBank/DDBJ databases">
        <title>Phylogenomics reveals ancestral predisposition of the termite-cultivated fungus Termitomyces towards a domesticated lifestyle.</title>
        <authorList>
            <person name="Auxier B."/>
            <person name="Grum-Grzhimaylo A."/>
            <person name="Cardenas M.E."/>
            <person name="Lodge J.D."/>
            <person name="Laessoe T."/>
            <person name="Pedersen O."/>
            <person name="Smith M.E."/>
            <person name="Kuyper T.W."/>
            <person name="Franco-Molano E.A."/>
            <person name="Baroni T.J."/>
            <person name="Aanen D.K."/>
        </authorList>
    </citation>
    <scope>NUCLEOTIDE SEQUENCE</scope>
    <source>
        <strain evidence="2">D49</strain>
    </source>
</reference>
<protein>
    <recommendedName>
        <fullName evidence="1">HAUS augmin-like complex subunit 6 N-terminal domain-containing protein</fullName>
    </recommendedName>
</protein>
<evidence type="ECO:0000313" key="3">
    <source>
        <dbReference type="Proteomes" id="UP000717328"/>
    </source>
</evidence>
<proteinExistence type="predicted"/>
<feature type="non-terminal residue" evidence="2">
    <location>
        <position position="1"/>
    </location>
</feature>
<name>A0A9P7K2Z9_9AGAR</name>
<gene>
    <name evidence="2" type="ORF">H0H81_001208</name>
</gene>
<dbReference type="Pfam" id="PF14661">
    <property type="entry name" value="HAUS6_N"/>
    <property type="match status" value="1"/>
</dbReference>
<reference evidence="2" key="1">
    <citation type="submission" date="2021-02" db="EMBL/GenBank/DDBJ databases">
        <authorList>
            <person name="Nieuwenhuis M."/>
            <person name="Van De Peppel L.J.J."/>
        </authorList>
    </citation>
    <scope>NUCLEOTIDE SEQUENCE</scope>
    <source>
        <strain evidence="2">D49</strain>
    </source>
</reference>
<comment type="caution">
    <text evidence="2">The sequence shown here is derived from an EMBL/GenBank/DDBJ whole genome shotgun (WGS) entry which is preliminary data.</text>
</comment>
<dbReference type="AlphaFoldDB" id="A0A9P7K2Z9"/>
<dbReference type="EMBL" id="JABCKI010006317">
    <property type="protein sequence ID" value="KAG5634664.1"/>
    <property type="molecule type" value="Genomic_DNA"/>
</dbReference>